<dbReference type="InterPro" id="IPR041492">
    <property type="entry name" value="HAD_2"/>
</dbReference>
<comment type="caution">
    <text evidence="2">The sequence shown here is derived from an EMBL/GenBank/DDBJ whole genome shotgun (WGS) entry which is preliminary data.</text>
</comment>
<dbReference type="RefSeq" id="WP_310927995.1">
    <property type="nucleotide sequence ID" value="NZ_JAMQOQ010000002.1"/>
</dbReference>
<evidence type="ECO:0000256" key="1">
    <source>
        <dbReference type="ARBA" id="ARBA00007958"/>
    </source>
</evidence>
<dbReference type="EMBL" id="JAMQOQ010000002">
    <property type="protein sequence ID" value="MDS0294150.1"/>
    <property type="molecule type" value="Genomic_DNA"/>
</dbReference>
<dbReference type="InterPro" id="IPR036412">
    <property type="entry name" value="HAD-like_sf"/>
</dbReference>
<dbReference type="SFLD" id="SFLDS00003">
    <property type="entry name" value="Haloacid_Dehalogenase"/>
    <property type="match status" value="1"/>
</dbReference>
<dbReference type="NCBIfam" id="TIGR01549">
    <property type="entry name" value="HAD-SF-IA-v1"/>
    <property type="match status" value="1"/>
</dbReference>
<sequence length="229" mass="25236">MQYDAVIFDNDGVLVRLTTLDVLRRASRAAFEDVGISDPATEHVERMMLGVTPADVREVCETYEPAPAEFWAARDGAASDAQIREMRDGRMARYDDVSALERIDAPRGVVSTNQQATVDAVLDHHSLSHLFETAYGRDPTVESLRLKKPEPHYLERAMADLDAETALFVGDSETDVLAAHRAGVDSAFIRRGHRADAVLDERPTYEIETLYDLHDVDGVPLAAADGGAR</sequence>
<organism evidence="2 3">
    <name type="scientific">Halogeometricum luteum</name>
    <dbReference type="NCBI Taxonomy" id="2950537"/>
    <lineage>
        <taxon>Archaea</taxon>
        <taxon>Methanobacteriati</taxon>
        <taxon>Methanobacteriota</taxon>
        <taxon>Stenosarchaea group</taxon>
        <taxon>Halobacteria</taxon>
        <taxon>Halobacteriales</taxon>
        <taxon>Haloferacaceae</taxon>
        <taxon>Halogeometricum</taxon>
    </lineage>
</organism>
<evidence type="ECO:0000313" key="2">
    <source>
        <dbReference type="EMBL" id="MDS0294150.1"/>
    </source>
</evidence>
<dbReference type="PANTHER" id="PTHR43434">
    <property type="entry name" value="PHOSPHOGLYCOLATE PHOSPHATASE"/>
    <property type="match status" value="1"/>
</dbReference>
<dbReference type="SFLD" id="SFLDG01129">
    <property type="entry name" value="C1.5:_HAD__Beta-PGM__Phosphata"/>
    <property type="match status" value="1"/>
</dbReference>
<dbReference type="Proteomes" id="UP001254813">
    <property type="component" value="Unassembled WGS sequence"/>
</dbReference>
<dbReference type="InterPro" id="IPR006439">
    <property type="entry name" value="HAD-SF_hydro_IA"/>
</dbReference>
<comment type="similarity">
    <text evidence="1">Belongs to the HAD-like hydrolase superfamily.</text>
</comment>
<dbReference type="PANTHER" id="PTHR43434:SF1">
    <property type="entry name" value="PHOSPHOGLYCOLATE PHOSPHATASE"/>
    <property type="match status" value="1"/>
</dbReference>
<accession>A0ABU2G042</accession>
<dbReference type="InterPro" id="IPR050155">
    <property type="entry name" value="HAD-like_hydrolase_sf"/>
</dbReference>
<name>A0ABU2G042_9EURY</name>
<proteinExistence type="inferred from homology"/>
<keyword evidence="2" id="KW-0378">Hydrolase</keyword>
<dbReference type="GO" id="GO:0016787">
    <property type="term" value="F:hydrolase activity"/>
    <property type="evidence" value="ECO:0007669"/>
    <property type="project" value="UniProtKB-KW"/>
</dbReference>
<keyword evidence="3" id="KW-1185">Reference proteome</keyword>
<reference evidence="2 3" key="1">
    <citation type="submission" date="2022-06" db="EMBL/GenBank/DDBJ databases">
        <title>Halogeometricum sp. a new haloarchaeum isolate from saline soil.</title>
        <authorList>
            <person name="Strakova D."/>
            <person name="Galisteo C."/>
            <person name="Sanchez-Porro C."/>
            <person name="Ventosa A."/>
        </authorList>
    </citation>
    <scope>NUCLEOTIDE SEQUENCE [LARGE SCALE GENOMIC DNA]</scope>
    <source>
        <strain evidence="3">S3BR25-2</strain>
    </source>
</reference>
<dbReference type="Gene3D" id="3.40.50.1000">
    <property type="entry name" value="HAD superfamily/HAD-like"/>
    <property type="match status" value="1"/>
</dbReference>
<dbReference type="InterPro" id="IPR023214">
    <property type="entry name" value="HAD_sf"/>
</dbReference>
<gene>
    <name evidence="2" type="ORF">NDI79_08200</name>
</gene>
<dbReference type="Pfam" id="PF13419">
    <property type="entry name" value="HAD_2"/>
    <property type="match status" value="1"/>
</dbReference>
<protein>
    <submittedName>
        <fullName evidence="2">HAD family hydrolase</fullName>
    </submittedName>
</protein>
<evidence type="ECO:0000313" key="3">
    <source>
        <dbReference type="Proteomes" id="UP001254813"/>
    </source>
</evidence>
<dbReference type="SUPFAM" id="SSF56784">
    <property type="entry name" value="HAD-like"/>
    <property type="match status" value="1"/>
</dbReference>